<dbReference type="PROSITE" id="PS50983">
    <property type="entry name" value="FE_B12_PBP"/>
    <property type="match status" value="1"/>
</dbReference>
<protein>
    <submittedName>
        <fullName evidence="3">ABC transporter substrate-binding protein</fullName>
    </submittedName>
</protein>
<dbReference type="Gene3D" id="3.40.50.1980">
    <property type="entry name" value="Nitrogenase molybdenum iron protein domain"/>
    <property type="match status" value="2"/>
</dbReference>
<evidence type="ECO:0000313" key="4">
    <source>
        <dbReference type="Proteomes" id="UP000185434"/>
    </source>
</evidence>
<dbReference type="PANTHER" id="PTHR30535">
    <property type="entry name" value="VITAMIN B12-BINDING PROTEIN"/>
    <property type="match status" value="1"/>
</dbReference>
<reference evidence="3 4" key="1">
    <citation type="submission" date="2014-08" db="EMBL/GenBank/DDBJ databases">
        <title>Complete genome sequence of Corynebacterium frankenforstense ST18(T) (=DSM 45800(T)), isolated from raw cow milk.</title>
        <authorList>
            <person name="Ruckert C."/>
            <person name="Albersmeier A."/>
            <person name="Winkler A."/>
            <person name="Lipski A."/>
            <person name="Kalinowski J."/>
        </authorList>
    </citation>
    <scope>NUCLEOTIDE SEQUENCE [LARGE SCALE GENOMIC DNA]</scope>
    <source>
        <strain evidence="3 4">ST18</strain>
    </source>
</reference>
<dbReference type="AlphaFoldDB" id="A0A1L7CUK3"/>
<sequence length="324" mass="34356">MACCTLVLPLAACGANGGGTADGEGDDVGNQAAVSVENCGETVNFDAAPERVTTLKPASIPTLNALDVLDRVTARAGQYPTEYYDDATNAKIAEIPSITDKLDASGHLQISREEVVATSPDLVLGFTDTVNRETVGYTGGVRMLEEPGFCDALESPVTWDDVYDEVRLYGTVFDRGNKAEQVVADLEKRVAELADKASGEGRSVAVLYPTVGGGVTYAYGTGSMSHPIVESAGLENVYGDSTERVFEVTAEDLVARDPDVIIALYSEGEAGPVVDAVKQIKGMENAKAVRENRIMPLLLNFAEPPTPLAVDGLEKVDEFLESNQ</sequence>
<name>A0A1L7CUK3_9CORY</name>
<dbReference type="Pfam" id="PF01497">
    <property type="entry name" value="Peripla_BP_2"/>
    <property type="match status" value="1"/>
</dbReference>
<dbReference type="EMBL" id="CP009247">
    <property type="protein sequence ID" value="APT89512.1"/>
    <property type="molecule type" value="Genomic_DNA"/>
</dbReference>
<proteinExistence type="inferred from homology"/>
<keyword evidence="4" id="KW-1185">Reference proteome</keyword>
<dbReference type="STRING" id="1437875.CFRA_10000"/>
<feature type="domain" description="Fe/B12 periplasmic-binding" evidence="2">
    <location>
        <begin position="51"/>
        <end position="324"/>
    </location>
</feature>
<dbReference type="SUPFAM" id="SSF53807">
    <property type="entry name" value="Helical backbone' metal receptor"/>
    <property type="match status" value="1"/>
</dbReference>
<dbReference type="PANTHER" id="PTHR30535:SF34">
    <property type="entry name" value="MOLYBDATE-BINDING PROTEIN MOLA"/>
    <property type="match status" value="1"/>
</dbReference>
<dbReference type="InterPro" id="IPR002491">
    <property type="entry name" value="ABC_transptr_periplasmic_BD"/>
</dbReference>
<evidence type="ECO:0000256" key="1">
    <source>
        <dbReference type="ARBA" id="ARBA00008814"/>
    </source>
</evidence>
<accession>A0A1L7CUK3</accession>
<evidence type="ECO:0000313" key="3">
    <source>
        <dbReference type="EMBL" id="APT89512.1"/>
    </source>
</evidence>
<evidence type="ECO:0000259" key="2">
    <source>
        <dbReference type="PROSITE" id="PS50983"/>
    </source>
</evidence>
<organism evidence="3 4">
    <name type="scientific">Corynebacterium frankenforstense DSM 45800</name>
    <dbReference type="NCBI Taxonomy" id="1437875"/>
    <lineage>
        <taxon>Bacteria</taxon>
        <taxon>Bacillati</taxon>
        <taxon>Actinomycetota</taxon>
        <taxon>Actinomycetes</taxon>
        <taxon>Mycobacteriales</taxon>
        <taxon>Corynebacteriaceae</taxon>
        <taxon>Corynebacterium</taxon>
    </lineage>
</organism>
<gene>
    <name evidence="3" type="ORF">CFRA_10000</name>
</gene>
<dbReference type="KEGG" id="cfk:CFRA_10000"/>
<dbReference type="Proteomes" id="UP000185434">
    <property type="component" value="Chromosome"/>
</dbReference>
<dbReference type="InterPro" id="IPR050902">
    <property type="entry name" value="ABC_Transporter_SBP"/>
</dbReference>
<comment type="similarity">
    <text evidence="1">Belongs to the bacterial solute-binding protein 8 family.</text>
</comment>